<dbReference type="OrthoDB" id="1643290at2759"/>
<dbReference type="GO" id="GO:0008017">
    <property type="term" value="F:microtubule binding"/>
    <property type="evidence" value="ECO:0007669"/>
    <property type="project" value="TreeGrafter"/>
</dbReference>
<dbReference type="Proteomes" id="UP000326396">
    <property type="component" value="Linkage Group LG4"/>
</dbReference>
<feature type="region of interest" description="Disordered" evidence="2">
    <location>
        <begin position="301"/>
        <end position="327"/>
    </location>
</feature>
<sequence>MEDVDVGAEAFTTESDSEKTDDVEAHNRDAKGRTRLGILTCANEEGEGNDIGNEDGGQGQTPQFIKDKLPQEEDYVMSLFSKDDYKYQAQQRRNSRDQWRQNLLVWLSSCRPKPDHSSQFSQFAILNDFWIVITLILMIVSADTAYVITDHENPRPPSNVAENNDGSHGTNRHGRSKSSWGLSTAIHAVHGVGFVAKKAINNRLTESLWYSRSRSSSASVSSDASDIPDAKQENHSHESADHHTLQSSLKVADQQNPNDIDQFENLKPHDGSHYCTTGSSVIDQLENTKPTDVSHVMPVNQHRWPSSSASGSNLVDHLGNPKPSATSHVRQVHQHRWPRTIGSNALNKSINHLYEASRKPNLKRNPYPKKASKPLTKSSSDATKLPSSTLVDDGRLKIDEVFESKPSSPNKSYVLASRGVSPSHTRVLSPASDSAVFRGASVTSASKSASDTTATTGGISPTPSRGVSLTPTRGTSPNPTRGVSPVPTKEVLPHARDVSPTSVKPSKPSGRRHFFNANILSIFTKIVDNRKEKNSENPKEIAQHLELLYNIQMQWQFANASAEAALDFQRATAEKSLYDMWRTTLELRDSIASKKIDITLLIFQLKLYAVLYRQMTYIDEWASIQKEHESALFATTNDLQARSLSLPIIGGVKADIRGLKMIAFSTIQVLQATISCIVSSISKLDKTHLLASELADLVLHERALLDECEIFLSSAAPLHRNAALGAIYYSPAELA</sequence>
<feature type="compositionally biased region" description="Low complexity" evidence="2">
    <location>
        <begin position="443"/>
        <end position="456"/>
    </location>
</feature>
<feature type="region of interest" description="Disordered" evidence="2">
    <location>
        <begin position="1"/>
        <end position="29"/>
    </location>
</feature>
<feature type="region of interest" description="Disordered" evidence="2">
    <location>
        <begin position="443"/>
        <end position="510"/>
    </location>
</feature>
<dbReference type="AlphaFoldDB" id="A0A5N6N014"/>
<accession>A0A5N6N014</accession>
<evidence type="ECO:0000313" key="3">
    <source>
        <dbReference type="EMBL" id="KAD4180053.1"/>
    </source>
</evidence>
<dbReference type="PANTHER" id="PTHR31807">
    <property type="entry name" value="AUGMIN FAMILY MEMBER"/>
    <property type="match status" value="1"/>
</dbReference>
<proteinExistence type="inferred from homology"/>
<feature type="compositionally biased region" description="Polar residues" evidence="2">
    <location>
        <begin position="160"/>
        <end position="169"/>
    </location>
</feature>
<feature type="region of interest" description="Disordered" evidence="2">
    <location>
        <begin position="403"/>
        <end position="431"/>
    </location>
</feature>
<dbReference type="GO" id="GO:0051225">
    <property type="term" value="P:spindle assembly"/>
    <property type="evidence" value="ECO:0007669"/>
    <property type="project" value="TreeGrafter"/>
</dbReference>
<evidence type="ECO:0000313" key="4">
    <source>
        <dbReference type="Proteomes" id="UP000326396"/>
    </source>
</evidence>
<feature type="region of interest" description="Disordered" evidence="2">
    <location>
        <begin position="355"/>
        <end position="388"/>
    </location>
</feature>
<dbReference type="PANTHER" id="PTHR31807:SF57">
    <property type="entry name" value="QWRF FAMILY-RELATED"/>
    <property type="match status" value="1"/>
</dbReference>
<dbReference type="EMBL" id="SZYD01000014">
    <property type="protein sequence ID" value="KAD4180053.1"/>
    <property type="molecule type" value="Genomic_DNA"/>
</dbReference>
<evidence type="ECO:0000256" key="1">
    <source>
        <dbReference type="ARBA" id="ARBA00010016"/>
    </source>
</evidence>
<protein>
    <submittedName>
        <fullName evidence="3">Uncharacterized protein</fullName>
    </submittedName>
</protein>
<feature type="compositionally biased region" description="Polar residues" evidence="2">
    <location>
        <begin position="375"/>
        <end position="388"/>
    </location>
</feature>
<gene>
    <name evidence="3" type="ORF">E3N88_28644</name>
</gene>
<feature type="compositionally biased region" description="Basic and acidic residues" evidence="2">
    <location>
        <begin position="16"/>
        <end position="29"/>
    </location>
</feature>
<feature type="region of interest" description="Disordered" evidence="2">
    <location>
        <begin position="151"/>
        <end position="178"/>
    </location>
</feature>
<name>A0A5N6N014_9ASTR</name>
<feature type="compositionally biased region" description="Basic residues" evidence="2">
    <location>
        <begin position="360"/>
        <end position="372"/>
    </location>
</feature>
<reference evidence="3 4" key="1">
    <citation type="submission" date="2019-05" db="EMBL/GenBank/DDBJ databases">
        <title>Mikania micrantha, genome provides insights into the molecular mechanism of rapid growth.</title>
        <authorList>
            <person name="Liu B."/>
        </authorList>
    </citation>
    <scope>NUCLEOTIDE SEQUENCE [LARGE SCALE GENOMIC DNA]</scope>
    <source>
        <strain evidence="3">NLD-2019</strain>
        <tissue evidence="3">Leaf</tissue>
    </source>
</reference>
<feature type="compositionally biased region" description="Polar residues" evidence="2">
    <location>
        <begin position="457"/>
        <end position="481"/>
    </location>
</feature>
<feature type="region of interest" description="Disordered" evidence="2">
    <location>
        <begin position="218"/>
        <end position="250"/>
    </location>
</feature>
<dbReference type="InterPro" id="IPR007573">
    <property type="entry name" value="QWRF"/>
</dbReference>
<dbReference type="Pfam" id="PF04484">
    <property type="entry name" value="QWRF"/>
    <property type="match status" value="1"/>
</dbReference>
<feature type="region of interest" description="Disordered" evidence="2">
    <location>
        <begin position="259"/>
        <end position="278"/>
    </location>
</feature>
<dbReference type="GO" id="GO:0005737">
    <property type="term" value="C:cytoplasm"/>
    <property type="evidence" value="ECO:0007669"/>
    <property type="project" value="TreeGrafter"/>
</dbReference>
<feature type="region of interest" description="Disordered" evidence="2">
    <location>
        <begin position="44"/>
        <end position="63"/>
    </location>
</feature>
<evidence type="ECO:0000256" key="2">
    <source>
        <dbReference type="SAM" id="MobiDB-lite"/>
    </source>
</evidence>
<keyword evidence="4" id="KW-1185">Reference proteome</keyword>
<organism evidence="3 4">
    <name type="scientific">Mikania micrantha</name>
    <name type="common">bitter vine</name>
    <dbReference type="NCBI Taxonomy" id="192012"/>
    <lineage>
        <taxon>Eukaryota</taxon>
        <taxon>Viridiplantae</taxon>
        <taxon>Streptophyta</taxon>
        <taxon>Embryophyta</taxon>
        <taxon>Tracheophyta</taxon>
        <taxon>Spermatophyta</taxon>
        <taxon>Magnoliopsida</taxon>
        <taxon>eudicotyledons</taxon>
        <taxon>Gunneridae</taxon>
        <taxon>Pentapetalae</taxon>
        <taxon>asterids</taxon>
        <taxon>campanulids</taxon>
        <taxon>Asterales</taxon>
        <taxon>Asteraceae</taxon>
        <taxon>Asteroideae</taxon>
        <taxon>Heliantheae alliance</taxon>
        <taxon>Eupatorieae</taxon>
        <taxon>Mikania</taxon>
    </lineage>
</organism>
<comment type="similarity">
    <text evidence="1">Belongs to the QWRF family.</text>
</comment>
<feature type="compositionally biased region" description="Basic and acidic residues" evidence="2">
    <location>
        <begin position="228"/>
        <end position="244"/>
    </location>
</feature>
<feature type="compositionally biased region" description="Polar residues" evidence="2">
    <location>
        <begin position="303"/>
        <end position="313"/>
    </location>
</feature>
<comment type="caution">
    <text evidence="3">The sequence shown here is derived from an EMBL/GenBank/DDBJ whole genome shotgun (WGS) entry which is preliminary data.</text>
</comment>
<feature type="compositionally biased region" description="Low complexity" evidence="2">
    <location>
        <begin position="498"/>
        <end position="508"/>
    </location>
</feature>
<dbReference type="GO" id="GO:0005880">
    <property type="term" value="C:nuclear microtubule"/>
    <property type="evidence" value="ECO:0007669"/>
    <property type="project" value="TreeGrafter"/>
</dbReference>